<evidence type="ECO:0000313" key="2">
    <source>
        <dbReference type="EMBL" id="RBP42678.1"/>
    </source>
</evidence>
<comment type="caution">
    <text evidence="2">The sequence shown here is derived from an EMBL/GenBank/DDBJ whole genome shotgun (WGS) entry which is preliminary data.</text>
</comment>
<dbReference type="EMBL" id="QNRR01000006">
    <property type="protein sequence ID" value="RBP42678.1"/>
    <property type="molecule type" value="Genomic_DNA"/>
</dbReference>
<name>A0A366HIU0_9BACT</name>
<proteinExistence type="predicted"/>
<dbReference type="RefSeq" id="WP_113959795.1">
    <property type="nucleotide sequence ID" value="NZ_QNRR01000006.1"/>
</dbReference>
<organism evidence="2 3">
    <name type="scientific">Roseimicrobium gellanilyticum</name>
    <dbReference type="NCBI Taxonomy" id="748857"/>
    <lineage>
        <taxon>Bacteria</taxon>
        <taxon>Pseudomonadati</taxon>
        <taxon>Verrucomicrobiota</taxon>
        <taxon>Verrucomicrobiia</taxon>
        <taxon>Verrucomicrobiales</taxon>
        <taxon>Verrucomicrobiaceae</taxon>
        <taxon>Roseimicrobium</taxon>
    </lineage>
</organism>
<keyword evidence="1" id="KW-0732">Signal</keyword>
<dbReference type="AlphaFoldDB" id="A0A366HIU0"/>
<keyword evidence="3" id="KW-1185">Reference proteome</keyword>
<evidence type="ECO:0000256" key="1">
    <source>
        <dbReference type="SAM" id="SignalP"/>
    </source>
</evidence>
<feature type="signal peptide" evidence="1">
    <location>
        <begin position="1"/>
        <end position="27"/>
    </location>
</feature>
<dbReference type="Proteomes" id="UP000253426">
    <property type="component" value="Unassembled WGS sequence"/>
</dbReference>
<gene>
    <name evidence="2" type="ORF">DES53_106387</name>
</gene>
<dbReference type="OrthoDB" id="189044at2"/>
<accession>A0A366HIU0</accession>
<protein>
    <submittedName>
        <fullName evidence="2">Uncharacterized protein</fullName>
    </submittedName>
</protein>
<feature type="chain" id="PRO_5016800960" evidence="1">
    <location>
        <begin position="28"/>
        <end position="206"/>
    </location>
</feature>
<evidence type="ECO:0000313" key="3">
    <source>
        <dbReference type="Proteomes" id="UP000253426"/>
    </source>
</evidence>
<sequence length="206" mass="23261">MHKRNLLLPAFAPFLLLFVASVSLCRAEQFVLFDVTFTFTKEQADNSKPSPSHYYVRGPMMNAERPKDWTAPVDYRNGTAHVRLEVLEKPEGGEATTWSVCYIPNKGQNHGYGCFNTDVYKDAGVFEKDIPMTKFWQNGDIVWSEGIKEMHLVIKDNSGGKGHAHKRTDHGKFFPTKVRMTVVQVSAGAKYDPKLLPNPPADTEKK</sequence>
<reference evidence="2 3" key="1">
    <citation type="submission" date="2018-06" db="EMBL/GenBank/DDBJ databases">
        <title>Genomic Encyclopedia of Type Strains, Phase IV (KMG-IV): sequencing the most valuable type-strain genomes for metagenomic binning, comparative biology and taxonomic classification.</title>
        <authorList>
            <person name="Goeker M."/>
        </authorList>
    </citation>
    <scope>NUCLEOTIDE SEQUENCE [LARGE SCALE GENOMIC DNA]</scope>
    <source>
        <strain evidence="2 3">DSM 25532</strain>
    </source>
</reference>